<keyword evidence="10" id="KW-0067">ATP-binding</keyword>
<feature type="transmembrane region" description="Helical" evidence="14">
    <location>
        <begin position="155"/>
        <end position="174"/>
    </location>
</feature>
<dbReference type="GO" id="GO:0005886">
    <property type="term" value="C:plasma membrane"/>
    <property type="evidence" value="ECO:0007669"/>
    <property type="project" value="UniProtKB-SubCell"/>
</dbReference>
<dbReference type="InterPro" id="IPR050398">
    <property type="entry name" value="HssS/ArlS-like"/>
</dbReference>
<dbReference type="Gene3D" id="3.30.565.10">
    <property type="entry name" value="Histidine kinase-like ATPase, C-terminal domain"/>
    <property type="match status" value="1"/>
</dbReference>
<dbReference type="SUPFAM" id="SSF47384">
    <property type="entry name" value="Homodimeric domain of signal transducing histidine kinase"/>
    <property type="match status" value="1"/>
</dbReference>
<dbReference type="InterPro" id="IPR036097">
    <property type="entry name" value="HisK_dim/P_sf"/>
</dbReference>
<keyword evidence="8" id="KW-0547">Nucleotide-binding</keyword>
<evidence type="ECO:0000313" key="16">
    <source>
        <dbReference type="EMBL" id="KWZ76812.1"/>
    </source>
</evidence>
<comment type="subcellular location">
    <subcellularLocation>
        <location evidence="2">Cell membrane</location>
        <topology evidence="2">Multi-pass membrane protein</topology>
    </subcellularLocation>
</comment>
<dbReference type="EC" id="2.7.13.3" evidence="3"/>
<evidence type="ECO:0000256" key="4">
    <source>
        <dbReference type="ARBA" id="ARBA00022475"/>
    </source>
</evidence>
<dbReference type="SMART" id="SM00388">
    <property type="entry name" value="HisKA"/>
    <property type="match status" value="1"/>
</dbReference>
<evidence type="ECO:0000256" key="3">
    <source>
        <dbReference type="ARBA" id="ARBA00012438"/>
    </source>
</evidence>
<feature type="transmembrane region" description="Helical" evidence="14">
    <location>
        <begin position="12"/>
        <end position="32"/>
    </location>
</feature>
<keyword evidence="6" id="KW-0808">Transferase</keyword>
<dbReference type="Gene3D" id="1.10.287.130">
    <property type="match status" value="1"/>
</dbReference>
<keyword evidence="11 14" id="KW-1133">Transmembrane helix</keyword>
<dbReference type="Pfam" id="PF02518">
    <property type="entry name" value="HATPase_c"/>
    <property type="match status" value="1"/>
</dbReference>
<evidence type="ECO:0000259" key="15">
    <source>
        <dbReference type="PROSITE" id="PS50109"/>
    </source>
</evidence>
<dbReference type="PATRIC" id="fig|1398.22.peg.3653"/>
<dbReference type="PRINTS" id="PR00344">
    <property type="entry name" value="BCTRLSENSOR"/>
</dbReference>
<evidence type="ECO:0000256" key="11">
    <source>
        <dbReference type="ARBA" id="ARBA00022989"/>
    </source>
</evidence>
<comment type="catalytic activity">
    <reaction evidence="1">
        <text>ATP + protein L-histidine = ADP + protein N-phospho-L-histidine.</text>
        <dbReference type="EC" id="2.7.13.3"/>
    </reaction>
</comment>
<evidence type="ECO:0000256" key="10">
    <source>
        <dbReference type="ARBA" id="ARBA00022840"/>
    </source>
</evidence>
<evidence type="ECO:0000256" key="8">
    <source>
        <dbReference type="ARBA" id="ARBA00022741"/>
    </source>
</evidence>
<dbReference type="InterPro" id="IPR003661">
    <property type="entry name" value="HisK_dim/P_dom"/>
</dbReference>
<evidence type="ECO:0000313" key="17">
    <source>
        <dbReference type="Proteomes" id="UP000070376"/>
    </source>
</evidence>
<evidence type="ECO:0000256" key="13">
    <source>
        <dbReference type="ARBA" id="ARBA00023136"/>
    </source>
</evidence>
<keyword evidence="7 14" id="KW-0812">Transmembrane</keyword>
<keyword evidence="12" id="KW-0902">Two-component regulatory system</keyword>
<dbReference type="GO" id="GO:0000155">
    <property type="term" value="F:phosphorelay sensor kinase activity"/>
    <property type="evidence" value="ECO:0007669"/>
    <property type="project" value="InterPro"/>
</dbReference>
<keyword evidence="9 16" id="KW-0418">Kinase</keyword>
<dbReference type="InterPro" id="IPR036890">
    <property type="entry name" value="HATPase_C_sf"/>
</dbReference>
<dbReference type="CDD" id="cd00075">
    <property type="entry name" value="HATPase"/>
    <property type="match status" value="1"/>
</dbReference>
<name>A0A133KB79_HEYCO</name>
<dbReference type="CDD" id="cd00082">
    <property type="entry name" value="HisKA"/>
    <property type="match status" value="1"/>
</dbReference>
<protein>
    <recommendedName>
        <fullName evidence="3">histidine kinase</fullName>
        <ecNumber evidence="3">2.7.13.3</ecNumber>
    </recommendedName>
</protein>
<proteinExistence type="predicted"/>
<evidence type="ECO:0000256" key="7">
    <source>
        <dbReference type="ARBA" id="ARBA00022692"/>
    </source>
</evidence>
<accession>A0A133KB79</accession>
<reference evidence="17" key="1">
    <citation type="submission" date="2016-01" db="EMBL/GenBank/DDBJ databases">
        <authorList>
            <person name="Mitreva M."/>
            <person name="Pepin K.H."/>
            <person name="Mihindukulasuriya K.A."/>
            <person name="Fulton R."/>
            <person name="Fronick C."/>
            <person name="O'Laughlin M."/>
            <person name="Miner T."/>
            <person name="Herter B."/>
            <person name="Rosa B.A."/>
            <person name="Cordes M."/>
            <person name="Tomlinson C."/>
            <person name="Wollam A."/>
            <person name="Palsikar V.B."/>
            <person name="Mardis E.R."/>
            <person name="Wilson R.K."/>
        </authorList>
    </citation>
    <scope>NUCLEOTIDE SEQUENCE [LARGE SCALE GENOMIC DNA]</scope>
    <source>
        <strain evidence="17">GED7749B</strain>
    </source>
</reference>
<keyword evidence="13 14" id="KW-0472">Membrane</keyword>
<evidence type="ECO:0000256" key="1">
    <source>
        <dbReference type="ARBA" id="ARBA00000085"/>
    </source>
</evidence>
<dbReference type="PROSITE" id="PS50109">
    <property type="entry name" value="HIS_KIN"/>
    <property type="match status" value="1"/>
</dbReference>
<dbReference type="AlphaFoldDB" id="A0A133KB79"/>
<dbReference type="InterPro" id="IPR004358">
    <property type="entry name" value="Sig_transdc_His_kin-like_C"/>
</dbReference>
<evidence type="ECO:0000256" key="5">
    <source>
        <dbReference type="ARBA" id="ARBA00022553"/>
    </source>
</evidence>
<dbReference type="PANTHER" id="PTHR45528:SF1">
    <property type="entry name" value="SENSOR HISTIDINE KINASE CPXA"/>
    <property type="match status" value="1"/>
</dbReference>
<dbReference type="InterPro" id="IPR005467">
    <property type="entry name" value="His_kinase_dom"/>
</dbReference>
<organism evidence="16 17">
    <name type="scientific">Heyndrickxia coagulans</name>
    <name type="common">Weizmannia coagulans</name>
    <dbReference type="NCBI Taxonomy" id="1398"/>
    <lineage>
        <taxon>Bacteria</taxon>
        <taxon>Bacillati</taxon>
        <taxon>Bacillota</taxon>
        <taxon>Bacilli</taxon>
        <taxon>Bacillales</taxon>
        <taxon>Bacillaceae</taxon>
        <taxon>Heyndrickxia</taxon>
    </lineage>
</organism>
<dbReference type="SMART" id="SM00387">
    <property type="entry name" value="HATPase_c"/>
    <property type="match status" value="1"/>
</dbReference>
<dbReference type="InterPro" id="IPR003594">
    <property type="entry name" value="HATPase_dom"/>
</dbReference>
<evidence type="ECO:0000256" key="12">
    <source>
        <dbReference type="ARBA" id="ARBA00023012"/>
    </source>
</evidence>
<sequence length="459" mass="52462">MTRILRRFVATTIAISISLLIFNFVLLAFLVFRENHQGSSPKVVVKQVSQSLDKQDENYHLDKHAAKLLQRNHAWAMFVSNDGYVKWNYHLPNDVPRYYNLTDIAKFSRYYLKKYPVYVWKHGDGLVVIGYPKNSHWKYQLDSLTEWGRTLPRRLILLLLFNVALALLISIMIGTRLIKGIRPLVTGIHQLAKEEPVNLNAKGIFADLARSINSVSATLKKKTVALKERDEARSNWIAGISHDIRTPLSMILGYASEMENNTDLPMEQREEAGIMRRQGEKLRSLINDLNLVSMLEYEMQPLHLKSIRISVLARRVVAEFLNNGLDSRYEIELKLADEAIKINGDEKLLLRAIHNLVHNSVTHNPQGCKIILETHFSQDTSVYSLIVKDDGRGIPQEQLKKITVLPYSSERKQTAKQGHGLGLPMVARIMQAHHGRLMLSSNRNQRGLKAVMEFPVVHS</sequence>
<comment type="caution">
    <text evidence="16">The sequence shown here is derived from an EMBL/GenBank/DDBJ whole genome shotgun (WGS) entry which is preliminary data.</text>
</comment>
<keyword evidence="5" id="KW-0597">Phosphoprotein</keyword>
<dbReference type="Pfam" id="PF00512">
    <property type="entry name" value="HisKA"/>
    <property type="match status" value="1"/>
</dbReference>
<evidence type="ECO:0000256" key="2">
    <source>
        <dbReference type="ARBA" id="ARBA00004651"/>
    </source>
</evidence>
<keyword evidence="4" id="KW-1003">Cell membrane</keyword>
<evidence type="ECO:0000256" key="6">
    <source>
        <dbReference type="ARBA" id="ARBA00022679"/>
    </source>
</evidence>
<feature type="domain" description="Histidine kinase" evidence="15">
    <location>
        <begin position="239"/>
        <end position="458"/>
    </location>
</feature>
<dbReference type="EMBL" id="LRPN01000187">
    <property type="protein sequence ID" value="KWZ76812.1"/>
    <property type="molecule type" value="Genomic_DNA"/>
</dbReference>
<dbReference type="Proteomes" id="UP000070376">
    <property type="component" value="Unassembled WGS sequence"/>
</dbReference>
<evidence type="ECO:0000256" key="14">
    <source>
        <dbReference type="SAM" id="Phobius"/>
    </source>
</evidence>
<dbReference type="GO" id="GO:0005524">
    <property type="term" value="F:ATP binding"/>
    <property type="evidence" value="ECO:0007669"/>
    <property type="project" value="UniProtKB-KW"/>
</dbReference>
<dbReference type="PANTHER" id="PTHR45528">
    <property type="entry name" value="SENSOR HISTIDINE KINASE CPXA"/>
    <property type="match status" value="1"/>
</dbReference>
<gene>
    <name evidence="16" type="ORF">HMPREF3213_03646</name>
</gene>
<evidence type="ECO:0000256" key="9">
    <source>
        <dbReference type="ARBA" id="ARBA00022777"/>
    </source>
</evidence>
<dbReference type="SUPFAM" id="SSF55874">
    <property type="entry name" value="ATPase domain of HSP90 chaperone/DNA topoisomerase II/histidine kinase"/>
    <property type="match status" value="1"/>
</dbReference>